<evidence type="ECO:0000313" key="2">
    <source>
        <dbReference type="Proteomes" id="UP000249057"/>
    </source>
</evidence>
<dbReference type="Proteomes" id="UP000249057">
    <property type="component" value="Unassembled WGS sequence"/>
</dbReference>
<gene>
    <name evidence="1" type="ORF">BO95DRAFT_436361</name>
</gene>
<accession>A0ACD1FUR2</accession>
<keyword evidence="2" id="KW-1185">Reference proteome</keyword>
<proteinExistence type="predicted"/>
<protein>
    <submittedName>
        <fullName evidence="1">Uncharacterized protein</fullName>
    </submittedName>
</protein>
<organism evidence="1 2">
    <name type="scientific">Aspergillus brunneoviolaceus CBS 621.78</name>
    <dbReference type="NCBI Taxonomy" id="1450534"/>
    <lineage>
        <taxon>Eukaryota</taxon>
        <taxon>Fungi</taxon>
        <taxon>Dikarya</taxon>
        <taxon>Ascomycota</taxon>
        <taxon>Pezizomycotina</taxon>
        <taxon>Eurotiomycetes</taxon>
        <taxon>Eurotiomycetidae</taxon>
        <taxon>Eurotiales</taxon>
        <taxon>Aspergillaceae</taxon>
        <taxon>Aspergillus</taxon>
        <taxon>Aspergillus subgen. Circumdati</taxon>
    </lineage>
</organism>
<reference evidence="1" key="1">
    <citation type="submission" date="2018-02" db="EMBL/GenBank/DDBJ databases">
        <title>The genomes of Aspergillus section Nigri reveals drivers in fungal speciation.</title>
        <authorList>
            <consortium name="DOE Joint Genome Institute"/>
            <person name="Vesth T.C."/>
            <person name="Nybo J."/>
            <person name="Theobald S."/>
            <person name="Brandl J."/>
            <person name="Frisvad J.C."/>
            <person name="Nielsen K.F."/>
            <person name="Lyhne E.K."/>
            <person name="Kogle M.E."/>
            <person name="Kuo A."/>
            <person name="Riley R."/>
            <person name="Clum A."/>
            <person name="Nolan M."/>
            <person name="Lipzen A."/>
            <person name="Salamov A."/>
            <person name="Henrissat B."/>
            <person name="Wiebenga A."/>
            <person name="De vries R.P."/>
            <person name="Grigoriev I.V."/>
            <person name="Mortensen U.H."/>
            <person name="Andersen M.R."/>
            <person name="Baker S.E."/>
        </authorList>
    </citation>
    <scope>NUCLEOTIDE SEQUENCE</scope>
    <source>
        <strain evidence="1">CBS 621.78</strain>
    </source>
</reference>
<dbReference type="EMBL" id="KZ825401">
    <property type="protein sequence ID" value="RAH40736.1"/>
    <property type="molecule type" value="Genomic_DNA"/>
</dbReference>
<evidence type="ECO:0000313" key="1">
    <source>
        <dbReference type="EMBL" id="RAH40736.1"/>
    </source>
</evidence>
<name>A0ACD1FUR2_9EURO</name>
<sequence>MNPSLTVVQLQARVYSKLPSTQITNDINKHASTVRTDQSCEFANLNDYNIQVQALGRPLVNSLHHPFFLVARAVSAICKGKRRLHPVHPCAEILCQLTLRLVDGPRGLLPPPPVVSLVELEFISIATNENASFVSGTEATGRLYHLMYTYY</sequence>